<dbReference type="Gene3D" id="3.20.20.60">
    <property type="entry name" value="Phosphoenolpyruvate-binding domains"/>
    <property type="match status" value="1"/>
</dbReference>
<feature type="domain" description="HpcH/HpaI aldolase/citrate lyase" evidence="4">
    <location>
        <begin position="28"/>
        <end position="246"/>
    </location>
</feature>
<dbReference type="EMBL" id="AXUN02000234">
    <property type="protein sequence ID" value="ETA78973.1"/>
    <property type="molecule type" value="Genomic_DNA"/>
</dbReference>
<keyword evidence="6" id="KW-1185">Reference proteome</keyword>
<dbReference type="InterPro" id="IPR005000">
    <property type="entry name" value="Aldolase/citrate-lyase_domain"/>
</dbReference>
<dbReference type="OrthoDB" id="86160at2"/>
<dbReference type="SUPFAM" id="SSF51621">
    <property type="entry name" value="Phosphoenolpyruvate/pyruvate domain"/>
    <property type="match status" value="1"/>
</dbReference>
<reference evidence="5 6" key="1">
    <citation type="journal article" date="2014" name="Genome Announc.">
        <title>Genome Sequence of Youngiibacter fragilis, the Type Strain of the Genus Youngiibacter.</title>
        <authorList>
            <person name="Wawrik C.B."/>
            <person name="Callaghan A.V."/>
            <person name="Stamps B.W."/>
            <person name="Wawrik B."/>
        </authorList>
    </citation>
    <scope>NUCLEOTIDE SEQUENCE [LARGE SCALE GENOMIC DNA]</scope>
    <source>
        <strain evidence="5 6">232.1</strain>
    </source>
</reference>
<comment type="caution">
    <text evidence="5">The sequence shown here is derived from an EMBL/GenBank/DDBJ whole genome shotgun (WGS) entry which is preliminary data.</text>
</comment>
<dbReference type="GO" id="GO:0005737">
    <property type="term" value="C:cytoplasm"/>
    <property type="evidence" value="ECO:0007669"/>
    <property type="project" value="TreeGrafter"/>
</dbReference>
<dbReference type="AlphaFoldDB" id="V7HZB6"/>
<dbReference type="RefSeq" id="WP_023387038.1">
    <property type="nucleotide sequence ID" value="NZ_AXUN02000234.1"/>
</dbReference>
<dbReference type="Proteomes" id="UP000017747">
    <property type="component" value="Unassembled WGS sequence"/>
</dbReference>
<evidence type="ECO:0000313" key="5">
    <source>
        <dbReference type="EMBL" id="ETA78973.1"/>
    </source>
</evidence>
<proteinExistence type="inferred from homology"/>
<dbReference type="PANTHER" id="PTHR30502:SF0">
    <property type="entry name" value="PHOSPHOENOLPYRUVATE CARBOXYLASE FAMILY PROTEIN"/>
    <property type="match status" value="1"/>
</dbReference>
<dbReference type="PANTHER" id="PTHR30502">
    <property type="entry name" value="2-KETO-3-DEOXY-L-RHAMNONATE ALDOLASE"/>
    <property type="match status" value="1"/>
</dbReference>
<dbReference type="GO" id="GO:0046872">
    <property type="term" value="F:metal ion binding"/>
    <property type="evidence" value="ECO:0007669"/>
    <property type="project" value="UniProtKB-KW"/>
</dbReference>
<keyword evidence="2" id="KW-0479">Metal-binding</keyword>
<dbReference type="Pfam" id="PF03328">
    <property type="entry name" value="HpcH_HpaI"/>
    <property type="match status" value="1"/>
</dbReference>
<organism evidence="5 6">
    <name type="scientific">Youngiibacter fragilis 232.1</name>
    <dbReference type="NCBI Taxonomy" id="994573"/>
    <lineage>
        <taxon>Bacteria</taxon>
        <taxon>Bacillati</taxon>
        <taxon>Bacillota</taxon>
        <taxon>Clostridia</taxon>
        <taxon>Eubacteriales</taxon>
        <taxon>Clostridiaceae</taxon>
        <taxon>Youngiibacter</taxon>
    </lineage>
</organism>
<dbReference type="GO" id="GO:0016832">
    <property type="term" value="F:aldehyde-lyase activity"/>
    <property type="evidence" value="ECO:0007669"/>
    <property type="project" value="TreeGrafter"/>
</dbReference>
<protein>
    <submittedName>
        <fullName evidence="5">Host specificity protein</fullName>
    </submittedName>
</protein>
<evidence type="ECO:0000259" key="4">
    <source>
        <dbReference type="Pfam" id="PF03328"/>
    </source>
</evidence>
<evidence type="ECO:0000313" key="6">
    <source>
        <dbReference type="Proteomes" id="UP000017747"/>
    </source>
</evidence>
<dbReference type="eggNOG" id="COG3836">
    <property type="taxonomic scope" value="Bacteria"/>
</dbReference>
<evidence type="ECO:0000256" key="1">
    <source>
        <dbReference type="ARBA" id="ARBA00005568"/>
    </source>
</evidence>
<name>V7HZB6_9CLOT</name>
<sequence>MGSKFLDKVKSGGNPIGTLSSMESSVALECLGYTGVDFVMLDTEHGPLSEEGISGYMTACMASGISTMVRVREISRSPILKVLDSGADGVIVPGVENIDQVRQLVSFAKFHPQGKRGFCPTRDGGWGFSESLSSIDSYMEYANRETLLIPQCETRGCLESIEEIAAIDGVDGILVGPYDLSIDMGKPGQFEDDEVKEAIERILRACKASGKISIIFSGDALSAKKYLAAGFDSVVVGIDTSVYIKAYRDIVSQLNSEAERI</sequence>
<accession>V7HZB6</accession>
<dbReference type="InterPro" id="IPR015813">
    <property type="entry name" value="Pyrv/PenolPyrv_kinase-like_dom"/>
</dbReference>
<keyword evidence="3" id="KW-0456">Lyase</keyword>
<dbReference type="STRING" id="994573.T472_0219495"/>
<gene>
    <name evidence="5" type="ORF">T472_0219495</name>
</gene>
<dbReference type="InterPro" id="IPR050251">
    <property type="entry name" value="HpcH-HpaI_aldolase"/>
</dbReference>
<dbReference type="InterPro" id="IPR040442">
    <property type="entry name" value="Pyrv_kinase-like_dom_sf"/>
</dbReference>
<evidence type="ECO:0000256" key="3">
    <source>
        <dbReference type="ARBA" id="ARBA00023239"/>
    </source>
</evidence>
<comment type="similarity">
    <text evidence="1">Belongs to the HpcH/HpaI aldolase family.</text>
</comment>
<evidence type="ECO:0000256" key="2">
    <source>
        <dbReference type="ARBA" id="ARBA00022723"/>
    </source>
</evidence>